<evidence type="ECO:0008006" key="4">
    <source>
        <dbReference type="Google" id="ProtNLM"/>
    </source>
</evidence>
<dbReference type="AlphaFoldDB" id="A0A1Y2EEX3"/>
<proteinExistence type="predicted"/>
<dbReference type="EMBL" id="MCFJ01000002">
    <property type="protein sequence ID" value="ORY70121.1"/>
    <property type="molecule type" value="Genomic_DNA"/>
</dbReference>
<name>A0A1Y2EEX3_9PEZI</name>
<dbReference type="InParanoid" id="A0A1Y2EEX3"/>
<evidence type="ECO:0000313" key="2">
    <source>
        <dbReference type="EMBL" id="ORY70121.1"/>
    </source>
</evidence>
<evidence type="ECO:0000313" key="3">
    <source>
        <dbReference type="Proteomes" id="UP000193689"/>
    </source>
</evidence>
<gene>
    <name evidence="2" type="ORF">BCR38DRAFT_421050</name>
</gene>
<accession>A0A1Y2EEX3</accession>
<dbReference type="GeneID" id="63775630"/>
<dbReference type="Proteomes" id="UP000193689">
    <property type="component" value="Unassembled WGS sequence"/>
</dbReference>
<protein>
    <recommendedName>
        <fullName evidence="4">Extracellular membrane protein CFEM domain-containing protein</fullName>
    </recommendedName>
</protein>
<comment type="caution">
    <text evidence="2">The sequence shown here is derived from an EMBL/GenBank/DDBJ whole genome shotgun (WGS) entry which is preliminary data.</text>
</comment>
<evidence type="ECO:0000256" key="1">
    <source>
        <dbReference type="SAM" id="SignalP"/>
    </source>
</evidence>
<organism evidence="2 3">
    <name type="scientific">Pseudomassariella vexata</name>
    <dbReference type="NCBI Taxonomy" id="1141098"/>
    <lineage>
        <taxon>Eukaryota</taxon>
        <taxon>Fungi</taxon>
        <taxon>Dikarya</taxon>
        <taxon>Ascomycota</taxon>
        <taxon>Pezizomycotina</taxon>
        <taxon>Sordariomycetes</taxon>
        <taxon>Xylariomycetidae</taxon>
        <taxon>Amphisphaeriales</taxon>
        <taxon>Pseudomassariaceae</taxon>
        <taxon>Pseudomassariella</taxon>
    </lineage>
</organism>
<keyword evidence="3" id="KW-1185">Reference proteome</keyword>
<feature type="signal peptide" evidence="1">
    <location>
        <begin position="1"/>
        <end position="25"/>
    </location>
</feature>
<feature type="chain" id="PRO_5012305194" description="Extracellular membrane protein CFEM domain-containing protein" evidence="1">
    <location>
        <begin position="26"/>
        <end position="151"/>
    </location>
</feature>
<reference evidence="2 3" key="1">
    <citation type="submission" date="2016-07" db="EMBL/GenBank/DDBJ databases">
        <title>Pervasive Adenine N6-methylation of Active Genes in Fungi.</title>
        <authorList>
            <consortium name="DOE Joint Genome Institute"/>
            <person name="Mondo S.J."/>
            <person name="Dannebaum R.O."/>
            <person name="Kuo R.C."/>
            <person name="Labutti K."/>
            <person name="Haridas S."/>
            <person name="Kuo A."/>
            <person name="Salamov A."/>
            <person name="Ahrendt S.R."/>
            <person name="Lipzen A."/>
            <person name="Sullivan W."/>
            <person name="Andreopoulos W.B."/>
            <person name="Clum A."/>
            <person name="Lindquist E."/>
            <person name="Daum C."/>
            <person name="Ramamoorthy G.K."/>
            <person name="Gryganskyi A."/>
            <person name="Culley D."/>
            <person name="Magnuson J.K."/>
            <person name="James T.Y."/>
            <person name="O'Malley M.A."/>
            <person name="Stajich J.E."/>
            <person name="Spatafora J.W."/>
            <person name="Visel A."/>
            <person name="Grigoriev I.V."/>
        </authorList>
    </citation>
    <scope>NUCLEOTIDE SEQUENCE [LARGE SCALE GENOMIC DNA]</scope>
    <source>
        <strain evidence="2 3">CBS 129021</strain>
    </source>
</reference>
<keyword evidence="1" id="KW-0732">Signal</keyword>
<dbReference type="RefSeq" id="XP_040720071.1">
    <property type="nucleotide sequence ID" value="XM_040859418.1"/>
</dbReference>
<sequence length="151" mass="16987">MKTRLPLPMWLSILVPLQETMACFAERYIRITKCAIKYILKVKCFDDSECACASFRNLLDMEFQNNEECGLSRPLAVKLWSNTYSVARFIHVQKPSACPPDTSSRVIDGSSTGRCKNIFASSLSSGVAVHQSPFAPLRAFVRSVPNMYRGR</sequence>